<name>A0ABQ2RIY2_9ACTN</name>
<dbReference type="RefSeq" id="WP_189251239.1">
    <property type="nucleotide sequence ID" value="NZ_BMQJ01000038.1"/>
</dbReference>
<dbReference type="CDD" id="cd02440">
    <property type="entry name" value="AdoMet_MTases"/>
    <property type="match status" value="1"/>
</dbReference>
<organism evidence="1 2">
    <name type="scientific">Streptosporangium pseudovulgare</name>
    <dbReference type="NCBI Taxonomy" id="35765"/>
    <lineage>
        <taxon>Bacteria</taxon>
        <taxon>Bacillati</taxon>
        <taxon>Actinomycetota</taxon>
        <taxon>Actinomycetes</taxon>
        <taxon>Streptosporangiales</taxon>
        <taxon>Streptosporangiaceae</taxon>
        <taxon>Streptosporangium</taxon>
    </lineage>
</organism>
<dbReference type="Pfam" id="PF04672">
    <property type="entry name" value="Methyltransf_19"/>
    <property type="match status" value="1"/>
</dbReference>
<accession>A0ABQ2RIY2</accession>
<reference evidence="2" key="1">
    <citation type="journal article" date="2019" name="Int. J. Syst. Evol. Microbiol.">
        <title>The Global Catalogue of Microorganisms (GCM) 10K type strain sequencing project: providing services to taxonomists for standard genome sequencing and annotation.</title>
        <authorList>
            <consortium name="The Broad Institute Genomics Platform"/>
            <consortium name="The Broad Institute Genome Sequencing Center for Infectious Disease"/>
            <person name="Wu L."/>
            <person name="Ma J."/>
        </authorList>
    </citation>
    <scope>NUCLEOTIDE SEQUENCE [LARGE SCALE GENOMIC DNA]</scope>
    <source>
        <strain evidence="2">JCM 3115</strain>
    </source>
</reference>
<proteinExistence type="predicted"/>
<dbReference type="InterPro" id="IPR006764">
    <property type="entry name" value="SAM_dep_MeTrfase_SAV2177_type"/>
</dbReference>
<evidence type="ECO:0000313" key="1">
    <source>
        <dbReference type="EMBL" id="GGQ34734.1"/>
    </source>
</evidence>
<dbReference type="InterPro" id="IPR029063">
    <property type="entry name" value="SAM-dependent_MTases_sf"/>
</dbReference>
<evidence type="ECO:0000313" key="2">
    <source>
        <dbReference type="Proteomes" id="UP000611554"/>
    </source>
</evidence>
<dbReference type="EMBL" id="BMQJ01000038">
    <property type="protein sequence ID" value="GGQ34734.1"/>
    <property type="molecule type" value="Genomic_DNA"/>
</dbReference>
<evidence type="ECO:0008006" key="3">
    <source>
        <dbReference type="Google" id="ProtNLM"/>
    </source>
</evidence>
<dbReference type="SUPFAM" id="SSF53335">
    <property type="entry name" value="S-adenosyl-L-methionine-dependent methyltransferases"/>
    <property type="match status" value="1"/>
</dbReference>
<keyword evidence="2" id="KW-1185">Reference proteome</keyword>
<gene>
    <name evidence="1" type="ORF">GCM10010140_75960</name>
</gene>
<sequence length="262" mass="28120">MAHPTDGSRPSSARIYAHLLGSTDDTHGADREAADMLVSAFPSIRDAGRANRGFLLRAVREIAAAGVTQFLDLGSGLPVHPNVHDVARTLHSGARVVYVDNDPAVVSHRQATVDGDGVVTVDGDLRDPKEILEHPRVRATLDFDRPIGLIAVAVLHFVPGDVHAVVASLRDALAPGSHLAVTHACSETMSEEEIKIGEAIYQRTSNPVNLRTRAEINALFDGFDLLPPGLVPPADWRPVAPEFEPYPERSHEMLAAVGALSR</sequence>
<dbReference type="Gene3D" id="3.40.50.150">
    <property type="entry name" value="Vaccinia Virus protein VP39"/>
    <property type="match status" value="1"/>
</dbReference>
<protein>
    <recommendedName>
        <fullName evidence="3">SAM-dependent methyltransferase</fullName>
    </recommendedName>
</protein>
<comment type="caution">
    <text evidence="1">The sequence shown here is derived from an EMBL/GenBank/DDBJ whole genome shotgun (WGS) entry which is preliminary data.</text>
</comment>
<dbReference type="PIRSF" id="PIRSF017393">
    <property type="entry name" value="MTase_SAV2177"/>
    <property type="match status" value="1"/>
</dbReference>
<dbReference type="Proteomes" id="UP000611554">
    <property type="component" value="Unassembled WGS sequence"/>
</dbReference>